<evidence type="ECO:0000256" key="1">
    <source>
        <dbReference type="SAM" id="SignalP"/>
    </source>
</evidence>
<organism evidence="2 3">
    <name type="scientific">Prorocentrum cordatum</name>
    <dbReference type="NCBI Taxonomy" id="2364126"/>
    <lineage>
        <taxon>Eukaryota</taxon>
        <taxon>Sar</taxon>
        <taxon>Alveolata</taxon>
        <taxon>Dinophyceae</taxon>
        <taxon>Prorocentrales</taxon>
        <taxon>Prorocentraceae</taxon>
        <taxon>Prorocentrum</taxon>
    </lineage>
</organism>
<gene>
    <name evidence="2" type="ORF">PCOR1329_LOCUS12590</name>
</gene>
<keyword evidence="1" id="KW-0732">Signal</keyword>
<proteinExistence type="predicted"/>
<name>A0ABN9QMV1_9DINO</name>
<accession>A0ABN9QMV1</accession>
<evidence type="ECO:0008006" key="4">
    <source>
        <dbReference type="Google" id="ProtNLM"/>
    </source>
</evidence>
<evidence type="ECO:0000313" key="3">
    <source>
        <dbReference type="Proteomes" id="UP001189429"/>
    </source>
</evidence>
<evidence type="ECO:0000313" key="2">
    <source>
        <dbReference type="EMBL" id="CAK0806323.1"/>
    </source>
</evidence>
<dbReference type="Proteomes" id="UP001189429">
    <property type="component" value="Unassembled WGS sequence"/>
</dbReference>
<sequence>MPLLLNIVVFCWLHLRSWRRTLRAPWSQTADTGTVLDGVRSRCGSCYVASTARMMMVMKLALLELEVAMSTDQSLTLAKIMMIMKMGMIPLLIHCLGTLRSLMPNSLVPTRLPGGQAGSISIRRPCMQFCSSLFST</sequence>
<protein>
    <recommendedName>
        <fullName evidence="4">Secreted protein</fullName>
    </recommendedName>
</protein>
<comment type="caution">
    <text evidence="2">The sequence shown here is derived from an EMBL/GenBank/DDBJ whole genome shotgun (WGS) entry which is preliminary data.</text>
</comment>
<dbReference type="EMBL" id="CAUYUJ010003686">
    <property type="protein sequence ID" value="CAK0806323.1"/>
    <property type="molecule type" value="Genomic_DNA"/>
</dbReference>
<keyword evidence="3" id="KW-1185">Reference proteome</keyword>
<reference evidence="2" key="1">
    <citation type="submission" date="2023-10" db="EMBL/GenBank/DDBJ databases">
        <authorList>
            <person name="Chen Y."/>
            <person name="Shah S."/>
            <person name="Dougan E. K."/>
            <person name="Thang M."/>
            <person name="Chan C."/>
        </authorList>
    </citation>
    <scope>NUCLEOTIDE SEQUENCE [LARGE SCALE GENOMIC DNA]</scope>
</reference>
<feature type="signal peptide" evidence="1">
    <location>
        <begin position="1"/>
        <end position="19"/>
    </location>
</feature>
<feature type="chain" id="PRO_5045705934" description="Secreted protein" evidence="1">
    <location>
        <begin position="20"/>
        <end position="136"/>
    </location>
</feature>